<organism evidence="1 2">
    <name type="scientific">Psychromonas marina</name>
    <dbReference type="NCBI Taxonomy" id="88364"/>
    <lineage>
        <taxon>Bacteria</taxon>
        <taxon>Pseudomonadati</taxon>
        <taxon>Pseudomonadota</taxon>
        <taxon>Gammaproteobacteria</taxon>
        <taxon>Alteromonadales</taxon>
        <taxon>Psychromonadaceae</taxon>
        <taxon>Psychromonas</taxon>
    </lineage>
</organism>
<dbReference type="NCBIfam" id="TIGR02292">
    <property type="entry name" value="ygfB_yecA"/>
    <property type="match status" value="1"/>
</dbReference>
<comment type="caution">
    <text evidence="1">The sequence shown here is derived from an EMBL/GenBank/DDBJ whole genome shotgun (WGS) entry which is preliminary data.</text>
</comment>
<protein>
    <recommendedName>
        <fullName evidence="3">YecA family protein</fullName>
    </recommendedName>
</protein>
<evidence type="ECO:0000313" key="1">
    <source>
        <dbReference type="EMBL" id="GLS89988.1"/>
    </source>
</evidence>
<keyword evidence="2" id="KW-1185">Reference proteome</keyword>
<dbReference type="RefSeq" id="WP_284203110.1">
    <property type="nucleotide sequence ID" value="NZ_BSPQ01000002.1"/>
</dbReference>
<dbReference type="InterPro" id="IPR036255">
    <property type="entry name" value="YgfB-like_sf"/>
</dbReference>
<evidence type="ECO:0000313" key="2">
    <source>
        <dbReference type="Proteomes" id="UP001157353"/>
    </source>
</evidence>
<proteinExistence type="predicted"/>
<evidence type="ECO:0008006" key="3">
    <source>
        <dbReference type="Google" id="ProtNLM"/>
    </source>
</evidence>
<dbReference type="InterPro" id="IPR011978">
    <property type="entry name" value="YgfB-like"/>
</dbReference>
<dbReference type="EMBL" id="BSPQ01000002">
    <property type="protein sequence ID" value="GLS89988.1"/>
    <property type="molecule type" value="Genomic_DNA"/>
</dbReference>
<dbReference type="SUPFAM" id="SSF101327">
    <property type="entry name" value="YgfB-like"/>
    <property type="match status" value="1"/>
</dbReference>
<dbReference type="Proteomes" id="UP001157353">
    <property type="component" value="Unassembled WGS sequence"/>
</dbReference>
<sequence length="191" mass="21368">MSNSECLESYNNLQKLYASTEINERCVDIDFGFAFICAMASSELELEQWMPLLFVNGESSFSSERMASDFAQTVLAIYQQVNQTFEQGLPLQLMIQNSISAEQDATFNFANGYLQALTLIDNMQSSHFEEGSAEANLQQTCFLLLDKLATLETDDAQKMAVFTQLPTNSEIVALLPELLTHYGQLCLAVQK</sequence>
<gene>
    <name evidence="1" type="ORF">GCM10007916_10550</name>
</gene>
<dbReference type="Pfam" id="PF03695">
    <property type="entry name" value="UPF0149"/>
    <property type="match status" value="1"/>
</dbReference>
<name>A0ABQ6DXW4_9GAMM</name>
<accession>A0ABQ6DXW4</accession>
<reference evidence="2" key="1">
    <citation type="journal article" date="2019" name="Int. J. Syst. Evol. Microbiol.">
        <title>The Global Catalogue of Microorganisms (GCM) 10K type strain sequencing project: providing services to taxonomists for standard genome sequencing and annotation.</title>
        <authorList>
            <consortium name="The Broad Institute Genomics Platform"/>
            <consortium name="The Broad Institute Genome Sequencing Center for Infectious Disease"/>
            <person name="Wu L."/>
            <person name="Ma J."/>
        </authorList>
    </citation>
    <scope>NUCLEOTIDE SEQUENCE [LARGE SCALE GENOMIC DNA]</scope>
    <source>
        <strain evidence="2">NBRC 103166</strain>
    </source>
</reference>